<evidence type="ECO:0000256" key="1">
    <source>
        <dbReference type="SAM" id="Phobius"/>
    </source>
</evidence>
<name>A0A2M6WUT0_9BACT</name>
<evidence type="ECO:0000313" key="2">
    <source>
        <dbReference type="EMBL" id="PIT96563.1"/>
    </source>
</evidence>
<keyword evidence="1" id="KW-0472">Membrane</keyword>
<evidence type="ECO:0000313" key="3">
    <source>
        <dbReference type="Proteomes" id="UP000230481"/>
    </source>
</evidence>
<organism evidence="2 3">
    <name type="scientific">Candidatus Campbellbacteria bacterium CG10_big_fil_rev_8_21_14_0_10_35_52</name>
    <dbReference type="NCBI Taxonomy" id="1974527"/>
    <lineage>
        <taxon>Bacteria</taxon>
        <taxon>Candidatus Campbelliibacteriota</taxon>
    </lineage>
</organism>
<reference evidence="3" key="1">
    <citation type="submission" date="2017-09" db="EMBL/GenBank/DDBJ databases">
        <title>Depth-based differentiation of microbial function through sediment-hosted aquifers and enrichment of novel symbionts in the deep terrestrial subsurface.</title>
        <authorList>
            <person name="Probst A.J."/>
            <person name="Ladd B."/>
            <person name="Jarett J.K."/>
            <person name="Geller-Mcgrath D.E."/>
            <person name="Sieber C.M.K."/>
            <person name="Emerson J.B."/>
            <person name="Anantharaman K."/>
            <person name="Thomas B.C."/>
            <person name="Malmstrom R."/>
            <person name="Stieglmeier M."/>
            <person name="Klingl A."/>
            <person name="Woyke T."/>
            <person name="Ryan C.M."/>
            <person name="Banfield J.F."/>
        </authorList>
    </citation>
    <scope>NUCLEOTIDE SEQUENCE [LARGE SCALE GENOMIC DNA]</scope>
</reference>
<feature type="transmembrane region" description="Helical" evidence="1">
    <location>
        <begin position="7"/>
        <end position="38"/>
    </location>
</feature>
<dbReference type="AlphaFoldDB" id="A0A2M6WUT0"/>
<feature type="transmembrane region" description="Helical" evidence="1">
    <location>
        <begin position="58"/>
        <end position="79"/>
    </location>
</feature>
<gene>
    <name evidence="2" type="ORF">COT82_02565</name>
</gene>
<protein>
    <submittedName>
        <fullName evidence="2">Uncharacterized protein</fullName>
    </submittedName>
</protein>
<dbReference type="Proteomes" id="UP000230481">
    <property type="component" value="Unassembled WGS sequence"/>
</dbReference>
<accession>A0A2M6WUT0</accession>
<keyword evidence="1" id="KW-1133">Transmembrane helix</keyword>
<proteinExistence type="predicted"/>
<keyword evidence="1" id="KW-0812">Transmembrane</keyword>
<dbReference type="EMBL" id="PFAA01000047">
    <property type="protein sequence ID" value="PIT96563.1"/>
    <property type="molecule type" value="Genomic_DNA"/>
</dbReference>
<sequence length="88" mass="10555">MPYLRIIFNVLIFGSVLFFPWWFTIIIAIFFLSVFNAYEVLFWGLFADMLYGVSTPNFFGIQFIFTIIFTLFFICARILKKKLIHYDI</sequence>
<comment type="caution">
    <text evidence="2">The sequence shown here is derived from an EMBL/GenBank/DDBJ whole genome shotgun (WGS) entry which is preliminary data.</text>
</comment>